<keyword evidence="2" id="KW-1185">Reference proteome</keyword>
<gene>
    <name evidence="1" type="ORF">HNP71_002124</name>
</gene>
<reference evidence="1 2" key="1">
    <citation type="submission" date="2020-08" db="EMBL/GenBank/DDBJ databases">
        <title>Genomic Encyclopedia of Type Strains, Phase IV (KMG-IV): sequencing the most valuable type-strain genomes for metagenomic binning, comparative biology and taxonomic classification.</title>
        <authorList>
            <person name="Goeker M."/>
        </authorList>
    </citation>
    <scope>NUCLEOTIDE SEQUENCE [LARGE SCALE GENOMIC DNA]</scope>
    <source>
        <strain evidence="1 2">DSM 27026</strain>
    </source>
</reference>
<organism evidence="1 2">
    <name type="scientific">Acidocella aromatica</name>
    <dbReference type="NCBI Taxonomy" id="1303579"/>
    <lineage>
        <taxon>Bacteria</taxon>
        <taxon>Pseudomonadati</taxon>
        <taxon>Pseudomonadota</taxon>
        <taxon>Alphaproteobacteria</taxon>
        <taxon>Acetobacterales</taxon>
        <taxon>Acidocellaceae</taxon>
        <taxon>Acidocella</taxon>
    </lineage>
</organism>
<comment type="caution">
    <text evidence="1">The sequence shown here is derived from an EMBL/GenBank/DDBJ whole genome shotgun (WGS) entry which is preliminary data.</text>
</comment>
<name>A0A840VG40_9PROT</name>
<dbReference type="AlphaFoldDB" id="A0A840VG40"/>
<sequence length="302" mass="34546">MRFMMDDTAVATADYNARHWAFPKPGPARPGSQEHFEMFTELMAATYNPYRPAVLDWPKLEPDALKRITSLPIWDIAVQTENKAGARIEFFSHTVKEKPLRDALVHMAGEERRHRDVLSRLVAAYGIVVKPDEEYALPNDAEWGFLVTGYSECLDSFFAFGLFEMARQSGYFPEALVETFEPVVQEEARHILFFTNFIAWKRATMAWWKRPFFELKVAAVYAYLLWERIGLAKDVDGLEGADANFTVNGSESIAGEMDPAKLIDICLVENDRRMAGYDPRLKRPVTAPTLARLARLFIRPKK</sequence>
<dbReference type="SUPFAM" id="SSF47240">
    <property type="entry name" value="Ferritin-like"/>
    <property type="match status" value="1"/>
</dbReference>
<accession>A0A840VG40</accession>
<dbReference type="EMBL" id="JACHFJ010000010">
    <property type="protein sequence ID" value="MBB5373857.1"/>
    <property type="molecule type" value="Genomic_DNA"/>
</dbReference>
<evidence type="ECO:0000313" key="2">
    <source>
        <dbReference type="Proteomes" id="UP000553706"/>
    </source>
</evidence>
<dbReference type="Proteomes" id="UP000553706">
    <property type="component" value="Unassembled WGS sequence"/>
</dbReference>
<protein>
    <recommendedName>
        <fullName evidence="3">Ferritin-like domain-containing protein</fullName>
    </recommendedName>
</protein>
<dbReference type="CDD" id="cd00657">
    <property type="entry name" value="Ferritin_like"/>
    <property type="match status" value="1"/>
</dbReference>
<evidence type="ECO:0008006" key="3">
    <source>
        <dbReference type="Google" id="ProtNLM"/>
    </source>
</evidence>
<evidence type="ECO:0000313" key="1">
    <source>
        <dbReference type="EMBL" id="MBB5373857.1"/>
    </source>
</evidence>
<dbReference type="RefSeq" id="WP_221246799.1">
    <property type="nucleotide sequence ID" value="NZ_JACHFJ010000010.1"/>
</dbReference>
<proteinExistence type="predicted"/>
<dbReference type="InterPro" id="IPR009078">
    <property type="entry name" value="Ferritin-like_SF"/>
</dbReference>